<reference evidence="10" key="2">
    <citation type="journal article" date="2023" name="Proc. Natl. Acad. Sci. U.S.A.">
        <title>A global phylogenomic analysis of the shiitake genus Lentinula.</title>
        <authorList>
            <person name="Sierra-Patev S."/>
            <person name="Min B."/>
            <person name="Naranjo-Ortiz M."/>
            <person name="Looney B."/>
            <person name="Konkel Z."/>
            <person name="Slot J.C."/>
            <person name="Sakamoto Y."/>
            <person name="Steenwyk J.L."/>
            <person name="Rokas A."/>
            <person name="Carro J."/>
            <person name="Camarero S."/>
            <person name="Ferreira P."/>
            <person name="Molpeceres G."/>
            <person name="Ruiz-Duenas F.J."/>
            <person name="Serrano A."/>
            <person name="Henrissat B."/>
            <person name="Drula E."/>
            <person name="Hughes K.W."/>
            <person name="Mata J.L."/>
            <person name="Ishikawa N.K."/>
            <person name="Vargas-Isla R."/>
            <person name="Ushijima S."/>
            <person name="Smith C.A."/>
            <person name="Donoghue J."/>
            <person name="Ahrendt S."/>
            <person name="Andreopoulos W."/>
            <person name="He G."/>
            <person name="LaButti K."/>
            <person name="Lipzen A."/>
            <person name="Ng V."/>
            <person name="Riley R."/>
            <person name="Sandor L."/>
            <person name="Barry K."/>
            <person name="Martinez A.T."/>
            <person name="Xiao Y."/>
            <person name="Gibbons J.G."/>
            <person name="Terashima K."/>
            <person name="Grigoriev I.V."/>
            <person name="Hibbett D."/>
        </authorList>
    </citation>
    <scope>NUCLEOTIDE SEQUENCE</scope>
    <source>
        <strain evidence="10">Sp2 HRB7682 ss15</strain>
    </source>
</reference>
<comment type="caution">
    <text evidence="10">The sequence shown here is derived from an EMBL/GenBank/DDBJ whole genome shotgun (WGS) entry which is preliminary data.</text>
</comment>
<evidence type="ECO:0000256" key="1">
    <source>
        <dbReference type="ARBA" id="ARBA00001970"/>
    </source>
</evidence>
<evidence type="ECO:0000256" key="2">
    <source>
        <dbReference type="ARBA" id="ARBA00022559"/>
    </source>
</evidence>
<gene>
    <name evidence="10" type="ORF">C8J55DRAFT_516728</name>
</gene>
<evidence type="ECO:0000256" key="8">
    <source>
        <dbReference type="SAM" id="MobiDB-lite"/>
    </source>
</evidence>
<evidence type="ECO:0000256" key="5">
    <source>
        <dbReference type="ARBA" id="ARBA00023002"/>
    </source>
</evidence>
<feature type="region of interest" description="Disordered" evidence="8">
    <location>
        <begin position="1"/>
        <end position="40"/>
    </location>
</feature>
<dbReference type="Gene3D" id="1.10.489.10">
    <property type="entry name" value="Chloroperoxidase-like"/>
    <property type="match status" value="1"/>
</dbReference>
<evidence type="ECO:0000313" key="11">
    <source>
        <dbReference type="Proteomes" id="UP001150238"/>
    </source>
</evidence>
<name>A0A9W9A8P7_9AGAR</name>
<feature type="compositionally biased region" description="Polar residues" evidence="8">
    <location>
        <begin position="1"/>
        <end position="22"/>
    </location>
</feature>
<evidence type="ECO:0000256" key="4">
    <source>
        <dbReference type="ARBA" id="ARBA00022723"/>
    </source>
</evidence>
<accession>A0A9W9A8P7</accession>
<evidence type="ECO:0000256" key="7">
    <source>
        <dbReference type="ARBA" id="ARBA00025795"/>
    </source>
</evidence>
<feature type="domain" description="Heme haloperoxidase family profile" evidence="9">
    <location>
        <begin position="71"/>
        <end position="98"/>
    </location>
</feature>
<keyword evidence="4" id="KW-0479">Metal-binding</keyword>
<dbReference type="SUPFAM" id="SSF47571">
    <property type="entry name" value="Cloroperoxidase"/>
    <property type="match status" value="1"/>
</dbReference>
<dbReference type="GO" id="GO:0046872">
    <property type="term" value="F:metal ion binding"/>
    <property type="evidence" value="ECO:0007669"/>
    <property type="project" value="UniProtKB-KW"/>
</dbReference>
<evidence type="ECO:0000313" key="10">
    <source>
        <dbReference type="EMBL" id="KAJ4476379.1"/>
    </source>
</evidence>
<organism evidence="10 11">
    <name type="scientific">Lentinula lateritia</name>
    <dbReference type="NCBI Taxonomy" id="40482"/>
    <lineage>
        <taxon>Eukaryota</taxon>
        <taxon>Fungi</taxon>
        <taxon>Dikarya</taxon>
        <taxon>Basidiomycota</taxon>
        <taxon>Agaricomycotina</taxon>
        <taxon>Agaricomycetes</taxon>
        <taxon>Agaricomycetidae</taxon>
        <taxon>Agaricales</taxon>
        <taxon>Marasmiineae</taxon>
        <taxon>Omphalotaceae</taxon>
        <taxon>Lentinula</taxon>
    </lineage>
</organism>
<dbReference type="InterPro" id="IPR000028">
    <property type="entry name" value="Chloroperoxidase"/>
</dbReference>
<protein>
    <recommendedName>
        <fullName evidence="9">Heme haloperoxidase family profile domain-containing protein</fullName>
    </recommendedName>
</protein>
<comment type="similarity">
    <text evidence="7">Belongs to the chloroperoxidase family.</text>
</comment>
<dbReference type="GO" id="GO:0004601">
    <property type="term" value="F:peroxidase activity"/>
    <property type="evidence" value="ECO:0007669"/>
    <property type="project" value="UniProtKB-KW"/>
</dbReference>
<dbReference type="EMBL" id="JANVFS010000020">
    <property type="protein sequence ID" value="KAJ4476379.1"/>
    <property type="molecule type" value="Genomic_DNA"/>
</dbReference>
<proteinExistence type="inferred from homology"/>
<dbReference type="PANTHER" id="PTHR33577">
    <property type="entry name" value="STERIGMATOCYSTIN BIOSYNTHESIS PEROXIDASE STCC-RELATED"/>
    <property type="match status" value="1"/>
</dbReference>
<keyword evidence="6" id="KW-0408">Iron</keyword>
<keyword evidence="3" id="KW-0349">Heme</keyword>
<dbReference type="Proteomes" id="UP001150238">
    <property type="component" value="Unassembled WGS sequence"/>
</dbReference>
<dbReference type="PANTHER" id="PTHR33577:SF9">
    <property type="entry name" value="PEROXIDASE STCC"/>
    <property type="match status" value="1"/>
</dbReference>
<dbReference type="Pfam" id="PF01328">
    <property type="entry name" value="Peroxidase_2"/>
    <property type="match status" value="1"/>
</dbReference>
<dbReference type="InterPro" id="IPR036851">
    <property type="entry name" value="Chloroperoxidase-like_sf"/>
</dbReference>
<evidence type="ECO:0000259" key="9">
    <source>
        <dbReference type="Pfam" id="PF01328"/>
    </source>
</evidence>
<sequence>MISTISAICSSSKNSLRTTATRRLSAPPRRTQSSKSKSNSNLGLVNIEDACFDVGASASITASITAENDNHEYIAPTLPRDSRAPCPGLNTLANHGYM</sequence>
<evidence type="ECO:0000256" key="6">
    <source>
        <dbReference type="ARBA" id="ARBA00023004"/>
    </source>
</evidence>
<keyword evidence="5" id="KW-0560">Oxidoreductase</keyword>
<evidence type="ECO:0000256" key="3">
    <source>
        <dbReference type="ARBA" id="ARBA00022617"/>
    </source>
</evidence>
<dbReference type="AlphaFoldDB" id="A0A9W9A8P7"/>
<keyword evidence="2" id="KW-0575">Peroxidase</keyword>
<comment type="cofactor">
    <cofactor evidence="1">
        <name>heme b</name>
        <dbReference type="ChEBI" id="CHEBI:60344"/>
    </cofactor>
</comment>
<reference evidence="10" key="1">
    <citation type="submission" date="2022-08" db="EMBL/GenBank/DDBJ databases">
        <authorList>
            <consortium name="DOE Joint Genome Institute"/>
            <person name="Min B."/>
            <person name="Riley R."/>
            <person name="Sierra-Patev S."/>
            <person name="Naranjo-Ortiz M."/>
            <person name="Looney B."/>
            <person name="Konkel Z."/>
            <person name="Slot J.C."/>
            <person name="Sakamoto Y."/>
            <person name="Steenwyk J.L."/>
            <person name="Rokas A."/>
            <person name="Carro J."/>
            <person name="Camarero S."/>
            <person name="Ferreira P."/>
            <person name="Molpeceres G."/>
            <person name="Ruiz-Duenas F.J."/>
            <person name="Serrano A."/>
            <person name="Henrissat B."/>
            <person name="Drula E."/>
            <person name="Hughes K.W."/>
            <person name="Mata J.L."/>
            <person name="Ishikawa N.K."/>
            <person name="Vargas-Isla R."/>
            <person name="Ushijima S."/>
            <person name="Smith C.A."/>
            <person name="Ahrendt S."/>
            <person name="Andreopoulos W."/>
            <person name="He G."/>
            <person name="Labutti K."/>
            <person name="Lipzen A."/>
            <person name="Ng V."/>
            <person name="Sandor L."/>
            <person name="Barry K."/>
            <person name="Martinez A.T."/>
            <person name="Xiao Y."/>
            <person name="Gibbons J.G."/>
            <person name="Terashima K."/>
            <person name="Hibbett D.S."/>
            <person name="Grigoriev I.V."/>
        </authorList>
    </citation>
    <scope>NUCLEOTIDE SEQUENCE</scope>
    <source>
        <strain evidence="10">Sp2 HRB7682 ss15</strain>
    </source>
</reference>